<proteinExistence type="predicted"/>
<dbReference type="SUPFAM" id="SSF48317">
    <property type="entry name" value="Acid phosphatase/Vanadium-dependent haloperoxidase"/>
    <property type="match status" value="1"/>
</dbReference>
<keyword evidence="3" id="KW-1185">Reference proteome</keyword>
<dbReference type="HOGENOM" id="CLU_541720_0_0_5"/>
<comment type="caution">
    <text evidence="2">The sequence shown here is derived from an EMBL/GenBank/DDBJ whole genome shotgun (WGS) entry which is preliminary data.</text>
</comment>
<evidence type="ECO:0000256" key="1">
    <source>
        <dbReference type="SAM" id="MobiDB-lite"/>
    </source>
</evidence>
<feature type="region of interest" description="Disordered" evidence="1">
    <location>
        <begin position="101"/>
        <end position="120"/>
    </location>
</feature>
<protein>
    <recommendedName>
        <fullName evidence="4">Bromoperoxidase</fullName>
    </recommendedName>
</protein>
<dbReference type="OrthoDB" id="7820590at2"/>
<feature type="compositionally biased region" description="Basic and acidic residues" evidence="1">
    <location>
        <begin position="1"/>
        <end position="22"/>
    </location>
</feature>
<dbReference type="RefSeq" id="WP_020038527.1">
    <property type="nucleotide sequence ID" value="NZ_KE557278.1"/>
</dbReference>
<dbReference type="eggNOG" id="ENOG502ZBA2">
    <property type="taxonomic scope" value="Bacteria"/>
</dbReference>
<dbReference type="GO" id="GO:0004601">
    <property type="term" value="F:peroxidase activity"/>
    <property type="evidence" value="ECO:0007669"/>
    <property type="project" value="InterPro"/>
</dbReference>
<feature type="compositionally biased region" description="Low complexity" evidence="1">
    <location>
        <begin position="102"/>
        <end position="113"/>
    </location>
</feature>
<dbReference type="Gene3D" id="1.10.606.10">
    <property type="entry name" value="Vanadium-containing Chloroperoxidase, domain 2"/>
    <property type="match status" value="1"/>
</dbReference>
<evidence type="ECO:0000313" key="3">
    <source>
        <dbReference type="Proteomes" id="UP000015347"/>
    </source>
</evidence>
<accession>S9QDY4</accession>
<reference evidence="3" key="1">
    <citation type="journal article" date="2014" name="Stand. Genomic Sci.">
        <title>Genome sequence of the exopolysaccharide-producing Salipiger mucosus type strain (DSM 16094(T)), a moderately halophilic member of the Roseobacter clade.</title>
        <authorList>
            <person name="Riedel T."/>
            <person name="Spring S."/>
            <person name="Fiebig A."/>
            <person name="Petersen J."/>
            <person name="Kyrpides N.C."/>
            <person name="Goker M."/>
            <person name="Klenk H.P."/>
        </authorList>
    </citation>
    <scope>NUCLEOTIDE SEQUENCE [LARGE SCALE GENOMIC DNA]</scope>
    <source>
        <strain evidence="3">DSM 16094</strain>
    </source>
</reference>
<gene>
    <name evidence="2" type="ORF">Salmuc_05571</name>
</gene>
<dbReference type="Proteomes" id="UP000015347">
    <property type="component" value="Unassembled WGS sequence"/>
</dbReference>
<dbReference type="STRING" id="1123237.Salmuc_05571"/>
<dbReference type="InterPro" id="IPR036938">
    <property type="entry name" value="PAP2/HPO_sf"/>
</dbReference>
<feature type="region of interest" description="Disordered" evidence="1">
    <location>
        <begin position="1"/>
        <end position="31"/>
    </location>
</feature>
<dbReference type="AlphaFoldDB" id="S9QDY4"/>
<sequence length="503" mass="52927">MTIRMETERPALRVIDGGRSRGEPALGPLSLPAPPDPGPAELAAEMAELYALSLVRDVPFAAMSDPHHAIWVDGATRFTLHELLCELRSLSWFDGPTPPTGAAVPVSASRSRAGTGGEAGHRRALRLNGDGQLTLRSLFRGPLAHGCPENTVSRLHAIRCDDPEACVPPRPSEDAPMSHWVEHLRAGTGAALTLPGLPGQGAPALATPLALMAHLRGAHPSRAHFAAALACLARGTPFDPGLDRIGGPAPMTAQQLLALMARTADRAAACALSQVGRRDRISRPDVHAARFTVLQAHRPKLMAGRGETPLEAAFEDLARGAPNLLHWIARRNAADGRSGRFDEVLLLPASGTGAPAPHRNDAATQVAIAGALSTVLKALFDTARPAGPRPLHLAAGALDIAAEADRLAADIALARAASGGWFQAENHQDLRLGEALALQTLRAWIETTGDTLSLDFTDFDGRAVALSAQARATGHSHATLRIDGRLAPWPLEASRNGAHLEVV</sequence>
<name>S9QDY4_9RHOB</name>
<evidence type="ECO:0000313" key="2">
    <source>
        <dbReference type="EMBL" id="EPX79631.1"/>
    </source>
</evidence>
<dbReference type="InterPro" id="IPR016119">
    <property type="entry name" value="Br/Cl_peroxidase_C"/>
</dbReference>
<dbReference type="EMBL" id="APVH01000035">
    <property type="protein sequence ID" value="EPX79631.1"/>
    <property type="molecule type" value="Genomic_DNA"/>
</dbReference>
<evidence type="ECO:0008006" key="4">
    <source>
        <dbReference type="Google" id="ProtNLM"/>
    </source>
</evidence>
<organism evidence="2 3">
    <name type="scientific">Salipiger mucosus DSM 16094</name>
    <dbReference type="NCBI Taxonomy" id="1123237"/>
    <lineage>
        <taxon>Bacteria</taxon>
        <taxon>Pseudomonadati</taxon>
        <taxon>Pseudomonadota</taxon>
        <taxon>Alphaproteobacteria</taxon>
        <taxon>Rhodobacterales</taxon>
        <taxon>Roseobacteraceae</taxon>
        <taxon>Salipiger</taxon>
    </lineage>
</organism>